<proteinExistence type="predicted"/>
<evidence type="ECO:0000313" key="3">
    <source>
        <dbReference type="Proteomes" id="UP000011713"/>
    </source>
</evidence>
<sequence length="886" mass="97879">MGATRGSKRNGNKPKKHKDRGVKFNERHTLKYGLSVCNRNANTFVVESVMCKFCVAFGKESAADTTRKRRATANVKYFRQPFRADHYLSHLEINHKTKWGDYEQLSSLEKEKFFAMHIEEASIDSLALAQQQLCTAPIDSSACNVEIATMTVETIPVVQRVGPVCLSASKIEQRIVEELVGDMFFNASDEKELSKTQALDVFCHKDDTGTYEIVIKNQRLYDLAVKFVACGASFRLASRMVQCTKEETKLACYGGCSEHRVAGYVRAVIASNLQKIALMMRSSWTYTIATDAAVQQSISYLGIRVRLWQNGALQDFHLVTLPAFDQHPMSSIVEQIAKLLDVMDSRWQSKLLGTTTHSGVNTERGTSVTGCQHGISSRLTTLVKNPAFYRIWCGVHQLEVVVKHCVLAISQNAFYDELVSILATLRQDQPALNQDYSGCPFVGNSIPDVTTTLSIVRGFTKNLMTALKWLTEHRIAIDQRLRNRSPASVPSASWWVCVAAVHRVIAEITYVMKTLLSMESGTNLLSEQVQELRKLALILADIVGAQRDLWEPQDPSVCCTSGSYQLTFQNAQQFIQSEGGVFAIEMFDMLRGVERRHITESVAHFVADLTSRIAVIAQEGQHYCAGGAGVLVNVPIVMPIEVCEMGEEALLKSICEQQPRLRETFSDDEIKAIRIEYEEFMLAVMREPVLGGVLRKHDRDTDVSFAWSCVNGRFRMLQTFIGGLASVVPDTSAGNLSADLTCLSWDKPDYRQTMVDFALEGILHAKQKMKVELVDIYSYQSATSTSTASESVSDSSRPDTPEADLVLCTPTRMAAAASPLTSVADTSLPTATVAMPVHMQSTTVAQGIAKLTGMPVVMSRKEGVDSASSIGGASNLIPSDHGYTLV</sequence>
<feature type="compositionally biased region" description="Basic residues" evidence="1">
    <location>
        <begin position="1"/>
        <end position="20"/>
    </location>
</feature>
<dbReference type="EnsemblProtists" id="HpaT803399">
    <property type="protein sequence ID" value="HpaP803399"/>
    <property type="gene ID" value="HpaG803399"/>
</dbReference>
<dbReference type="STRING" id="559515.M4BAT9"/>
<dbReference type="EMBL" id="JH598083">
    <property type="status" value="NOT_ANNOTATED_CDS"/>
    <property type="molecule type" value="Genomic_DNA"/>
</dbReference>
<evidence type="ECO:0000256" key="1">
    <source>
        <dbReference type="SAM" id="MobiDB-lite"/>
    </source>
</evidence>
<reference evidence="3" key="1">
    <citation type="journal article" date="2010" name="Science">
        <title>Signatures of adaptation to obligate biotrophy in the Hyaloperonospora arabidopsidis genome.</title>
        <authorList>
            <person name="Baxter L."/>
            <person name="Tripathy S."/>
            <person name="Ishaque N."/>
            <person name="Boot N."/>
            <person name="Cabral A."/>
            <person name="Kemen E."/>
            <person name="Thines M."/>
            <person name="Ah-Fong A."/>
            <person name="Anderson R."/>
            <person name="Badejoko W."/>
            <person name="Bittner-Eddy P."/>
            <person name="Boore J.L."/>
            <person name="Chibucos M.C."/>
            <person name="Coates M."/>
            <person name="Dehal P."/>
            <person name="Delehaunty K."/>
            <person name="Dong S."/>
            <person name="Downton P."/>
            <person name="Dumas B."/>
            <person name="Fabro G."/>
            <person name="Fronick C."/>
            <person name="Fuerstenberg S.I."/>
            <person name="Fulton L."/>
            <person name="Gaulin E."/>
            <person name="Govers F."/>
            <person name="Hughes L."/>
            <person name="Humphray S."/>
            <person name="Jiang R.H."/>
            <person name="Judelson H."/>
            <person name="Kamoun S."/>
            <person name="Kyung K."/>
            <person name="Meijer H."/>
            <person name="Minx P."/>
            <person name="Morris P."/>
            <person name="Nelson J."/>
            <person name="Phuntumart V."/>
            <person name="Qutob D."/>
            <person name="Rehmany A."/>
            <person name="Rougon-Cardoso A."/>
            <person name="Ryden P."/>
            <person name="Torto-Alalibo T."/>
            <person name="Studholme D."/>
            <person name="Wang Y."/>
            <person name="Win J."/>
            <person name="Wood J."/>
            <person name="Clifton S.W."/>
            <person name="Rogers J."/>
            <person name="Van den Ackerveken G."/>
            <person name="Jones J.D."/>
            <person name="McDowell J.M."/>
            <person name="Beynon J."/>
            <person name="Tyler B.M."/>
        </authorList>
    </citation>
    <scope>NUCLEOTIDE SEQUENCE [LARGE SCALE GENOMIC DNA]</scope>
    <source>
        <strain evidence="3">Emoy2</strain>
    </source>
</reference>
<dbReference type="eggNOG" id="ENOG502SF9J">
    <property type="taxonomic scope" value="Eukaryota"/>
</dbReference>
<accession>M4BAT9</accession>
<organism evidence="2 3">
    <name type="scientific">Hyaloperonospora arabidopsidis (strain Emoy2)</name>
    <name type="common">Downy mildew agent</name>
    <name type="synonym">Peronospora arabidopsidis</name>
    <dbReference type="NCBI Taxonomy" id="559515"/>
    <lineage>
        <taxon>Eukaryota</taxon>
        <taxon>Sar</taxon>
        <taxon>Stramenopiles</taxon>
        <taxon>Oomycota</taxon>
        <taxon>Peronosporomycetes</taxon>
        <taxon>Peronosporales</taxon>
        <taxon>Peronosporaceae</taxon>
        <taxon>Hyaloperonospora</taxon>
    </lineage>
</organism>
<dbReference type="InParanoid" id="M4BAT9"/>
<name>M4BAT9_HYAAE</name>
<dbReference type="PANTHER" id="PTHR37067">
    <property type="entry name" value="PX DOMAIN-CONTAINING PROTEIN"/>
    <property type="match status" value="1"/>
</dbReference>
<keyword evidence="3" id="KW-1185">Reference proteome</keyword>
<dbReference type="AlphaFoldDB" id="M4BAT9"/>
<protein>
    <submittedName>
        <fullName evidence="2">Uncharacterized protein</fullName>
    </submittedName>
</protein>
<dbReference type="PANTHER" id="PTHR37067:SF3">
    <property type="entry name" value="PX DOMAIN-CONTAINING PROTEIN"/>
    <property type="match status" value="1"/>
</dbReference>
<dbReference type="HOGENOM" id="CLU_009162_0_0_1"/>
<evidence type="ECO:0000313" key="2">
    <source>
        <dbReference type="EnsemblProtists" id="HpaP803399"/>
    </source>
</evidence>
<dbReference type="OMA" id="YGGCSEH"/>
<feature type="region of interest" description="Disordered" evidence="1">
    <location>
        <begin position="1"/>
        <end position="22"/>
    </location>
</feature>
<reference evidence="2" key="2">
    <citation type="submission" date="2015-06" db="UniProtKB">
        <authorList>
            <consortium name="EnsemblProtists"/>
        </authorList>
    </citation>
    <scope>IDENTIFICATION</scope>
    <source>
        <strain evidence="2">Emoy2</strain>
    </source>
</reference>
<dbReference type="Proteomes" id="UP000011713">
    <property type="component" value="Unassembled WGS sequence"/>
</dbReference>
<dbReference type="VEuPathDB" id="FungiDB:HpaG803399"/>